<evidence type="ECO:0000313" key="1">
    <source>
        <dbReference type="EMBL" id="GFY43531.1"/>
    </source>
</evidence>
<dbReference type="EMBL" id="BMAV01003751">
    <property type="protein sequence ID" value="GFY43531.1"/>
    <property type="molecule type" value="Genomic_DNA"/>
</dbReference>
<evidence type="ECO:0000313" key="2">
    <source>
        <dbReference type="Proteomes" id="UP000886998"/>
    </source>
</evidence>
<keyword evidence="2" id="KW-1185">Reference proteome</keyword>
<accession>A0A8X7BST0</accession>
<sequence length="93" mass="10155">MASAVAIKVINVSGLLGTSRDARRVKEESPPRRFTSPWIINDLRLFDLCSDLKPTVTHYQSTVSGIEGGCLSSGRLIQRVVDGNRAPTFTVSH</sequence>
<dbReference type="OrthoDB" id="10278051at2759"/>
<organism evidence="1 2">
    <name type="scientific">Trichonephila inaurata madagascariensis</name>
    <dbReference type="NCBI Taxonomy" id="2747483"/>
    <lineage>
        <taxon>Eukaryota</taxon>
        <taxon>Metazoa</taxon>
        <taxon>Ecdysozoa</taxon>
        <taxon>Arthropoda</taxon>
        <taxon>Chelicerata</taxon>
        <taxon>Arachnida</taxon>
        <taxon>Araneae</taxon>
        <taxon>Araneomorphae</taxon>
        <taxon>Entelegynae</taxon>
        <taxon>Araneoidea</taxon>
        <taxon>Nephilidae</taxon>
        <taxon>Trichonephila</taxon>
        <taxon>Trichonephila inaurata</taxon>
    </lineage>
</organism>
<name>A0A8X7BST0_9ARAC</name>
<protein>
    <submittedName>
        <fullName evidence="1">Uncharacterized protein</fullName>
    </submittedName>
</protein>
<proteinExistence type="predicted"/>
<comment type="caution">
    <text evidence="1">The sequence shown here is derived from an EMBL/GenBank/DDBJ whole genome shotgun (WGS) entry which is preliminary data.</text>
</comment>
<gene>
    <name evidence="1" type="ORF">TNIN_413311</name>
</gene>
<dbReference type="AlphaFoldDB" id="A0A8X7BST0"/>
<dbReference type="Proteomes" id="UP000886998">
    <property type="component" value="Unassembled WGS sequence"/>
</dbReference>
<reference evidence="1" key="1">
    <citation type="submission" date="2020-08" db="EMBL/GenBank/DDBJ databases">
        <title>Multicomponent nature underlies the extraordinary mechanical properties of spider dragline silk.</title>
        <authorList>
            <person name="Kono N."/>
            <person name="Nakamura H."/>
            <person name="Mori M."/>
            <person name="Yoshida Y."/>
            <person name="Ohtoshi R."/>
            <person name="Malay A.D."/>
            <person name="Moran D.A.P."/>
            <person name="Tomita M."/>
            <person name="Numata K."/>
            <person name="Arakawa K."/>
        </authorList>
    </citation>
    <scope>NUCLEOTIDE SEQUENCE</scope>
</reference>